<dbReference type="Proteomes" id="UP000825935">
    <property type="component" value="Chromosome 28"/>
</dbReference>
<evidence type="ECO:0000313" key="1">
    <source>
        <dbReference type="EMBL" id="KAH7293531.1"/>
    </source>
</evidence>
<dbReference type="EMBL" id="CM035433">
    <property type="protein sequence ID" value="KAH7293531.1"/>
    <property type="molecule type" value="Genomic_DNA"/>
</dbReference>
<protein>
    <submittedName>
        <fullName evidence="1">Uncharacterized protein</fullName>
    </submittedName>
</protein>
<name>A0A8T2RCG5_CERRI</name>
<proteinExistence type="predicted"/>
<keyword evidence="2" id="KW-1185">Reference proteome</keyword>
<comment type="caution">
    <text evidence="1">The sequence shown here is derived from an EMBL/GenBank/DDBJ whole genome shotgun (WGS) entry which is preliminary data.</text>
</comment>
<accession>A0A8T2RCG5</accession>
<reference evidence="1" key="1">
    <citation type="submission" date="2021-08" db="EMBL/GenBank/DDBJ databases">
        <title>WGS assembly of Ceratopteris richardii.</title>
        <authorList>
            <person name="Marchant D.B."/>
            <person name="Chen G."/>
            <person name="Jenkins J."/>
            <person name="Shu S."/>
            <person name="Leebens-Mack J."/>
            <person name="Grimwood J."/>
            <person name="Schmutz J."/>
            <person name="Soltis P."/>
            <person name="Soltis D."/>
            <person name="Chen Z.-H."/>
        </authorList>
    </citation>
    <scope>NUCLEOTIDE SEQUENCE</scope>
    <source>
        <strain evidence="1">Whitten #5841</strain>
        <tissue evidence="1">Leaf</tissue>
    </source>
</reference>
<evidence type="ECO:0000313" key="2">
    <source>
        <dbReference type="Proteomes" id="UP000825935"/>
    </source>
</evidence>
<dbReference type="AlphaFoldDB" id="A0A8T2RCG5"/>
<sequence length="109" mass="12684">MVSRCQNAPPTARSILLYPERVMMFLRTLRCFCDALHLLLEPNSLRRLLARPDLITRPTREPRHQDSIAAARNARGTFPCPLHAMSFNKTVHHLARTVLYMWPVMMLEM</sequence>
<organism evidence="1 2">
    <name type="scientific">Ceratopteris richardii</name>
    <name type="common">Triangle waterfern</name>
    <dbReference type="NCBI Taxonomy" id="49495"/>
    <lineage>
        <taxon>Eukaryota</taxon>
        <taxon>Viridiplantae</taxon>
        <taxon>Streptophyta</taxon>
        <taxon>Embryophyta</taxon>
        <taxon>Tracheophyta</taxon>
        <taxon>Polypodiopsida</taxon>
        <taxon>Polypodiidae</taxon>
        <taxon>Polypodiales</taxon>
        <taxon>Pteridineae</taxon>
        <taxon>Pteridaceae</taxon>
        <taxon>Parkerioideae</taxon>
        <taxon>Ceratopteris</taxon>
    </lineage>
</organism>
<gene>
    <name evidence="1" type="ORF">KP509_28G029400</name>
</gene>